<dbReference type="PANTHER" id="PTHR11361:SF99">
    <property type="entry name" value="DNA MISMATCH REPAIR PROTEIN"/>
    <property type="match status" value="1"/>
</dbReference>
<dbReference type="InterPro" id="IPR045076">
    <property type="entry name" value="MutS"/>
</dbReference>
<dbReference type="Proteomes" id="UP001196301">
    <property type="component" value="Unassembled WGS sequence"/>
</dbReference>
<evidence type="ECO:0000256" key="3">
    <source>
        <dbReference type="SAM" id="Phobius"/>
    </source>
</evidence>
<comment type="caution">
    <text evidence="5">The sequence shown here is derived from an EMBL/GenBank/DDBJ whole genome shotgun (WGS) entry which is preliminary data.</text>
</comment>
<feature type="transmembrane region" description="Helical" evidence="3">
    <location>
        <begin position="52"/>
        <end position="71"/>
    </location>
</feature>
<gene>
    <name evidence="5" type="ORF">KQI20_00445</name>
</gene>
<dbReference type="SMART" id="SM00534">
    <property type="entry name" value="MUTSac"/>
    <property type="match status" value="1"/>
</dbReference>
<evidence type="ECO:0000259" key="4">
    <source>
        <dbReference type="SMART" id="SM00534"/>
    </source>
</evidence>
<feature type="transmembrane region" description="Helical" evidence="3">
    <location>
        <begin position="217"/>
        <end position="235"/>
    </location>
</feature>
<evidence type="ECO:0000313" key="6">
    <source>
        <dbReference type="Proteomes" id="UP001196301"/>
    </source>
</evidence>
<reference evidence="5 6" key="1">
    <citation type="submission" date="2021-06" db="EMBL/GenBank/DDBJ databases">
        <authorList>
            <person name="Sun Q."/>
            <person name="Li D."/>
        </authorList>
    </citation>
    <scope>NUCLEOTIDE SEQUENCE [LARGE SCALE GENOMIC DNA]</scope>
    <source>
        <strain evidence="5 6">N19</strain>
    </source>
</reference>
<evidence type="ECO:0000313" key="5">
    <source>
        <dbReference type="EMBL" id="MBU5334893.1"/>
    </source>
</evidence>
<accession>A0ABS6DTY1</accession>
<dbReference type="InterPro" id="IPR000432">
    <property type="entry name" value="DNA_mismatch_repair_MutS_C"/>
</dbReference>
<dbReference type="PIRSF" id="PIRSF037677">
    <property type="entry name" value="DNA_mis_repair_Msh6"/>
    <property type="match status" value="1"/>
</dbReference>
<dbReference type="RefSeq" id="WP_216568063.1">
    <property type="nucleotide sequence ID" value="NZ_JAHLOQ010000001.1"/>
</dbReference>
<keyword evidence="1" id="KW-0547">Nucleotide-binding</keyword>
<name>A0ABS6DTY1_9FIRM</name>
<keyword evidence="3" id="KW-1133">Transmembrane helix</keyword>
<keyword evidence="6" id="KW-1185">Reference proteome</keyword>
<protein>
    <submittedName>
        <fullName evidence="5">Mannonate oxidoreductase</fullName>
    </submittedName>
</protein>
<evidence type="ECO:0000256" key="1">
    <source>
        <dbReference type="ARBA" id="ARBA00022741"/>
    </source>
</evidence>
<feature type="transmembrane region" description="Helical" evidence="3">
    <location>
        <begin position="26"/>
        <end position="46"/>
    </location>
</feature>
<dbReference type="InterPro" id="IPR017261">
    <property type="entry name" value="DNA_mismatch_repair_MutS/MSH"/>
</dbReference>
<feature type="domain" description="DNA mismatch repair proteins mutS family" evidence="4">
    <location>
        <begin position="426"/>
        <end position="606"/>
    </location>
</feature>
<keyword evidence="3" id="KW-0812">Transmembrane</keyword>
<keyword evidence="3" id="KW-0472">Membrane</keyword>
<dbReference type="Pfam" id="PF00488">
    <property type="entry name" value="MutS_V"/>
    <property type="match status" value="1"/>
</dbReference>
<organism evidence="5 6">
    <name type="scientific">Intestinibacter bartlettii</name>
    <dbReference type="NCBI Taxonomy" id="261299"/>
    <lineage>
        <taxon>Bacteria</taxon>
        <taxon>Bacillati</taxon>
        <taxon>Bacillota</taxon>
        <taxon>Clostridia</taxon>
        <taxon>Peptostreptococcales</taxon>
        <taxon>Peptostreptococcaceae</taxon>
        <taxon>Intestinibacter</taxon>
    </lineage>
</organism>
<sequence length="606" mass="69617">MKIENYKNDKIKVEKDLKEMTKKSDLISWIRVALFILVIAFLAYGYFKKNNLFYVLSVVLTVGFLAIVKYHSNIEAKVKYKESKVQVYKRYIKRLNSTWYDFKDKGTEYLDENMPYLKDLDIFGEGSLYQYICSANTIYGKISLVKHLKQQDHNLEDIIKYQEAVKELSSMQDFADEIQTLSYLIKENKKKNINKEIKKFIEVCENKVSNQSKINKILMIILPAIFIALAVLSLIGINPMYFNVLKLVLIINLLIAFANMQKSTAILAPVGDFYKNLKVYENIFKEIENTDFKSPYLKELKNTLNKDGGSVNSIKELKKIGSYIELRQNFLGNVLLNGIFLWDFHCIDMFDKWKLSYGKNIRTYLEVVGEIETLISLASITYIRDDYTFPNISDLKDANPNIDFKNLKHPLIKIEDAVGNSINLNGQTCVITGSNMSGKTTFLRSIGINLVLAYAGGPVLASNFNASVMKVLTSIRVEDNVNKGISTFYAELLRIKDMTEYNKNKRPMICLIDEIFKGTNSADRIICATEAIKKLSQPWSITLVSTHDFELCNLEEDKSINAVNYHFAEYYENDKIKFDYKIRDGRCVTTNAKVLLKMAGIVDDIK</sequence>
<proteinExistence type="predicted"/>
<keyword evidence="2" id="KW-0067">ATP-binding</keyword>
<dbReference type="PANTHER" id="PTHR11361">
    <property type="entry name" value="DNA MISMATCH REPAIR PROTEIN MUTS FAMILY MEMBER"/>
    <property type="match status" value="1"/>
</dbReference>
<dbReference type="EMBL" id="JAHLOQ010000001">
    <property type="protein sequence ID" value="MBU5334893.1"/>
    <property type="molecule type" value="Genomic_DNA"/>
</dbReference>
<evidence type="ECO:0000256" key="2">
    <source>
        <dbReference type="ARBA" id="ARBA00022840"/>
    </source>
</evidence>